<accession>A9RHR0</accession>
<dbReference type="CDD" id="cd01868">
    <property type="entry name" value="Rab11_like"/>
    <property type="match status" value="1"/>
</dbReference>
<dbReference type="SMART" id="SM00175">
    <property type="entry name" value="RAB"/>
    <property type="match status" value="1"/>
</dbReference>
<dbReference type="RefSeq" id="XP_024362918.1">
    <property type="nucleotide sequence ID" value="XM_024507150.2"/>
</dbReference>
<evidence type="ECO:0000256" key="5">
    <source>
        <dbReference type="ARBA" id="ARBA00023288"/>
    </source>
</evidence>
<dbReference type="Gramene" id="Pp3c23_7840V3.3">
    <property type="protein sequence ID" value="Pp3c23_7840V3.3"/>
    <property type="gene ID" value="Pp3c23_7840"/>
</dbReference>
<proteinExistence type="inferred from homology"/>
<dbReference type="FunFam" id="3.40.50.300:FF:000274">
    <property type="entry name" value="ras-related protein RABA5a"/>
    <property type="match status" value="1"/>
</dbReference>
<comment type="subcellular location">
    <subcellularLocation>
        <location evidence="7">Endomembrane system</location>
        <topology evidence="7">Lipid-anchor</topology>
    </subcellularLocation>
</comment>
<evidence type="ECO:0000256" key="1">
    <source>
        <dbReference type="ARBA" id="ARBA00006270"/>
    </source>
</evidence>
<evidence type="ECO:0000256" key="7">
    <source>
        <dbReference type="ARBA" id="ARBA00037868"/>
    </source>
</evidence>
<name>A9RHR0_PHYPA</name>
<dbReference type="InterPro" id="IPR001806">
    <property type="entry name" value="Small_GTPase"/>
</dbReference>
<evidence type="ECO:0000313" key="9">
    <source>
        <dbReference type="EnsemblPlants" id="Pp3c23_7840V3.1"/>
    </source>
</evidence>
<evidence type="ECO:0000256" key="4">
    <source>
        <dbReference type="ARBA" id="ARBA00023136"/>
    </source>
</evidence>
<evidence type="ECO:0000256" key="6">
    <source>
        <dbReference type="ARBA" id="ARBA00023289"/>
    </source>
</evidence>
<dbReference type="OrthoDB" id="9989112at2759"/>
<dbReference type="GO" id="GO:0005525">
    <property type="term" value="F:GTP binding"/>
    <property type="evidence" value="ECO:0000318"/>
    <property type="project" value="GO_Central"/>
</dbReference>
<dbReference type="STRING" id="3218.A9RHR0"/>
<reference evidence="8 10" key="1">
    <citation type="journal article" date="2008" name="Science">
        <title>The Physcomitrella genome reveals evolutionary insights into the conquest of land by plants.</title>
        <authorList>
            <person name="Rensing S."/>
            <person name="Lang D."/>
            <person name="Zimmer A."/>
            <person name="Terry A."/>
            <person name="Salamov A."/>
            <person name="Shapiro H."/>
            <person name="Nishiyama T."/>
            <person name="Perroud P.-F."/>
            <person name="Lindquist E."/>
            <person name="Kamisugi Y."/>
            <person name="Tanahashi T."/>
            <person name="Sakakibara K."/>
            <person name="Fujita T."/>
            <person name="Oishi K."/>
            <person name="Shin-I T."/>
            <person name="Kuroki Y."/>
            <person name="Toyoda A."/>
            <person name="Suzuki Y."/>
            <person name="Hashimoto A."/>
            <person name="Yamaguchi K."/>
            <person name="Sugano A."/>
            <person name="Kohara Y."/>
            <person name="Fujiyama A."/>
            <person name="Anterola A."/>
            <person name="Aoki S."/>
            <person name="Ashton N."/>
            <person name="Barbazuk W.B."/>
            <person name="Barker E."/>
            <person name="Bennetzen J."/>
            <person name="Bezanilla M."/>
            <person name="Blankenship R."/>
            <person name="Cho S.H."/>
            <person name="Dutcher S."/>
            <person name="Estelle M."/>
            <person name="Fawcett J.A."/>
            <person name="Gundlach H."/>
            <person name="Hanada K."/>
            <person name="Heyl A."/>
            <person name="Hicks K.A."/>
            <person name="Hugh J."/>
            <person name="Lohr M."/>
            <person name="Mayer K."/>
            <person name="Melkozernov A."/>
            <person name="Murata T."/>
            <person name="Nelson D."/>
            <person name="Pils B."/>
            <person name="Prigge M."/>
            <person name="Reiss B."/>
            <person name="Renner T."/>
            <person name="Rombauts S."/>
            <person name="Rushton P."/>
            <person name="Sanderfoot A."/>
            <person name="Schween G."/>
            <person name="Shiu S.-H."/>
            <person name="Stueber K."/>
            <person name="Theodoulou F.L."/>
            <person name="Tu H."/>
            <person name="Van de Peer Y."/>
            <person name="Verrier P.J."/>
            <person name="Waters E."/>
            <person name="Wood A."/>
            <person name="Yang L."/>
            <person name="Cove D."/>
            <person name="Cuming A."/>
            <person name="Hasebe M."/>
            <person name="Lucas S."/>
            <person name="Mishler D.B."/>
            <person name="Reski R."/>
            <person name="Grigoriev I."/>
            <person name="Quatrano R.S."/>
            <person name="Boore J.L."/>
        </authorList>
    </citation>
    <scope>NUCLEOTIDE SEQUENCE [LARGE SCALE GENOMIC DNA]</scope>
    <source>
        <strain evidence="9 10">cv. Gransden 2004</strain>
    </source>
</reference>
<dbReference type="PROSITE" id="PS51420">
    <property type="entry name" value="RHO"/>
    <property type="match status" value="1"/>
</dbReference>
<dbReference type="Proteomes" id="UP000006727">
    <property type="component" value="Chromosome 23"/>
</dbReference>
<keyword evidence="10" id="KW-1185">Reference proteome</keyword>
<dbReference type="EnsemblPlants" id="Pp3c23_7840V3.3">
    <property type="protein sequence ID" value="Pp3c23_7840V3.3"/>
    <property type="gene ID" value="Pp3c23_7840"/>
</dbReference>
<dbReference type="PROSITE" id="PS51421">
    <property type="entry name" value="RAS"/>
    <property type="match status" value="1"/>
</dbReference>
<keyword evidence="3" id="KW-0342">GTP-binding</keyword>
<keyword evidence="6" id="KW-0636">Prenylation</keyword>
<dbReference type="GO" id="GO:0003924">
    <property type="term" value="F:GTPase activity"/>
    <property type="evidence" value="ECO:0000318"/>
    <property type="project" value="GO_Central"/>
</dbReference>
<dbReference type="OMA" id="ANGYHEY"/>
<dbReference type="SMART" id="SM00176">
    <property type="entry name" value="RAN"/>
    <property type="match status" value="1"/>
</dbReference>
<dbReference type="HOGENOM" id="CLU_041217_23_0_1"/>
<dbReference type="SMART" id="SM00173">
    <property type="entry name" value="RAS"/>
    <property type="match status" value="1"/>
</dbReference>
<dbReference type="InterPro" id="IPR005225">
    <property type="entry name" value="Small_GTP-bd"/>
</dbReference>
<dbReference type="PRINTS" id="PR00449">
    <property type="entry name" value="RASTRNSFRMNG"/>
</dbReference>
<dbReference type="PaxDb" id="3218-PP1S10_243V6.1"/>
<evidence type="ECO:0000313" key="10">
    <source>
        <dbReference type="Proteomes" id="UP000006727"/>
    </source>
</evidence>
<dbReference type="eggNOG" id="KOG0087">
    <property type="taxonomic scope" value="Eukaryota"/>
</dbReference>
<evidence type="ECO:0000256" key="3">
    <source>
        <dbReference type="ARBA" id="ARBA00023134"/>
    </source>
</evidence>
<protein>
    <submittedName>
        <fullName evidence="8 9">Uncharacterized protein</fullName>
    </submittedName>
</protein>
<reference evidence="8 10" key="2">
    <citation type="journal article" date="2018" name="Plant J.">
        <title>The Physcomitrella patens chromosome-scale assembly reveals moss genome structure and evolution.</title>
        <authorList>
            <person name="Lang D."/>
            <person name="Ullrich K.K."/>
            <person name="Murat F."/>
            <person name="Fuchs J."/>
            <person name="Jenkins J."/>
            <person name="Haas F.B."/>
            <person name="Piednoel M."/>
            <person name="Gundlach H."/>
            <person name="Van Bel M."/>
            <person name="Meyberg R."/>
            <person name="Vives C."/>
            <person name="Morata J."/>
            <person name="Symeonidi A."/>
            <person name="Hiss M."/>
            <person name="Muchero W."/>
            <person name="Kamisugi Y."/>
            <person name="Saleh O."/>
            <person name="Blanc G."/>
            <person name="Decker E.L."/>
            <person name="van Gessel N."/>
            <person name="Grimwood J."/>
            <person name="Hayes R.D."/>
            <person name="Graham S.W."/>
            <person name="Gunter L.E."/>
            <person name="McDaniel S.F."/>
            <person name="Hoernstein S.N.W."/>
            <person name="Larsson A."/>
            <person name="Li F.W."/>
            <person name="Perroud P.F."/>
            <person name="Phillips J."/>
            <person name="Ranjan P."/>
            <person name="Rokshar D.S."/>
            <person name="Rothfels C.J."/>
            <person name="Schneider L."/>
            <person name="Shu S."/>
            <person name="Stevenson D.W."/>
            <person name="Thummler F."/>
            <person name="Tillich M."/>
            <person name="Villarreal Aguilar J.C."/>
            <person name="Widiez T."/>
            <person name="Wong G.K."/>
            <person name="Wymore A."/>
            <person name="Zhang Y."/>
            <person name="Zimmer A.D."/>
            <person name="Quatrano R.S."/>
            <person name="Mayer K.F.X."/>
            <person name="Goodstein D."/>
            <person name="Casacuberta J.M."/>
            <person name="Vandepoele K."/>
            <person name="Reski R."/>
            <person name="Cuming A.C."/>
            <person name="Tuskan G.A."/>
            <person name="Maumus F."/>
            <person name="Salse J."/>
            <person name="Schmutz J."/>
            <person name="Rensing S.A."/>
        </authorList>
    </citation>
    <scope>NUCLEOTIDE SEQUENCE [LARGE SCALE GENOMIC DNA]</scope>
    <source>
        <strain evidence="9 10">cv. Gransden 2004</strain>
    </source>
</reference>
<dbReference type="GO" id="GO:0005794">
    <property type="term" value="C:Golgi apparatus"/>
    <property type="evidence" value="ECO:0000318"/>
    <property type="project" value="GO_Central"/>
</dbReference>
<dbReference type="PANTHER" id="PTHR47979">
    <property type="entry name" value="DRAB11-RELATED"/>
    <property type="match status" value="1"/>
</dbReference>
<evidence type="ECO:0000256" key="2">
    <source>
        <dbReference type="ARBA" id="ARBA00022741"/>
    </source>
</evidence>
<gene>
    <name evidence="9" type="primary">LOC112276115</name>
    <name evidence="8" type="ORF">PHYPA_027747</name>
</gene>
<dbReference type="InterPro" id="IPR050209">
    <property type="entry name" value="Rab_GTPases_membrane_traffic"/>
</dbReference>
<keyword evidence="5" id="KW-0449">Lipoprotein</keyword>
<dbReference type="SMART" id="SM00174">
    <property type="entry name" value="RHO"/>
    <property type="match status" value="1"/>
</dbReference>
<dbReference type="AlphaFoldDB" id="A9RHR0"/>
<sequence>MANGYHEYDNKIDYVFKVVLIGDSAVGKSQLLSRFSRNEFSLESKATIGVEFQTRTIVVDHKTIKAQIWDTAGQERYRAVTSAYYRGAVGAMLVYDITKQQSFDHVQRWLEELRAHADANIVIMLIGNKSDLSNLRQVDTDVARVYAEKEKLSFLETSAMESTNVETAFYAVLSEIYKIVSKNALIADENQGGTPLLSGTKINLTDKDDVIGSKRAGCCSS</sequence>
<reference evidence="9" key="3">
    <citation type="submission" date="2020-12" db="UniProtKB">
        <authorList>
            <consortium name="EnsemblPlants"/>
        </authorList>
    </citation>
    <scope>IDENTIFICATION</scope>
</reference>
<evidence type="ECO:0000313" key="8">
    <source>
        <dbReference type="EMBL" id="PNR29055.1"/>
    </source>
</evidence>
<dbReference type="SUPFAM" id="SSF52540">
    <property type="entry name" value="P-loop containing nucleoside triphosphate hydrolases"/>
    <property type="match status" value="1"/>
</dbReference>
<dbReference type="InterPro" id="IPR027417">
    <property type="entry name" value="P-loop_NTPase"/>
</dbReference>
<dbReference type="GO" id="GO:0005768">
    <property type="term" value="C:endosome"/>
    <property type="evidence" value="ECO:0000318"/>
    <property type="project" value="GO_Central"/>
</dbReference>
<dbReference type="EMBL" id="ABEU02000023">
    <property type="protein sequence ID" value="PNR29055.1"/>
    <property type="molecule type" value="Genomic_DNA"/>
</dbReference>
<comment type="similarity">
    <text evidence="1">Belongs to the small GTPase superfamily. Rab family.</text>
</comment>
<keyword evidence="2" id="KW-0547">Nucleotide-binding</keyword>
<dbReference type="NCBIfam" id="TIGR00231">
    <property type="entry name" value="small_GTP"/>
    <property type="match status" value="1"/>
</dbReference>
<dbReference type="EnsemblPlants" id="Pp3c23_7840V3.1">
    <property type="protein sequence ID" value="Pp3c23_7840V3.1"/>
    <property type="gene ID" value="Pp3c23_7840"/>
</dbReference>
<dbReference type="PROSITE" id="PS51419">
    <property type="entry name" value="RAB"/>
    <property type="match status" value="1"/>
</dbReference>
<dbReference type="Pfam" id="PF00071">
    <property type="entry name" value="Ras"/>
    <property type="match status" value="1"/>
</dbReference>
<organism evidence="8">
    <name type="scientific">Physcomitrium patens</name>
    <name type="common">Spreading-leaved earth moss</name>
    <name type="synonym">Physcomitrella patens</name>
    <dbReference type="NCBI Taxonomy" id="3218"/>
    <lineage>
        <taxon>Eukaryota</taxon>
        <taxon>Viridiplantae</taxon>
        <taxon>Streptophyta</taxon>
        <taxon>Embryophyta</taxon>
        <taxon>Bryophyta</taxon>
        <taxon>Bryophytina</taxon>
        <taxon>Bryopsida</taxon>
        <taxon>Funariidae</taxon>
        <taxon>Funariales</taxon>
        <taxon>Funariaceae</taxon>
        <taxon>Physcomitrium</taxon>
    </lineage>
</organism>
<dbReference type="Gramene" id="Pp3c23_7840V3.1">
    <property type="protein sequence ID" value="Pp3c23_7840V3.1"/>
    <property type="gene ID" value="Pp3c23_7840"/>
</dbReference>
<keyword evidence="4" id="KW-0472">Membrane</keyword>
<dbReference type="GeneID" id="112276115"/>
<dbReference type="Gene3D" id="3.40.50.300">
    <property type="entry name" value="P-loop containing nucleotide triphosphate hydrolases"/>
    <property type="match status" value="1"/>
</dbReference>